<organism evidence="3 4">
    <name type="scientific">Tolypocladium ophioglossoides (strain CBS 100239)</name>
    <name type="common">Snaketongue truffleclub</name>
    <name type="synonym">Elaphocordyceps ophioglossoides</name>
    <dbReference type="NCBI Taxonomy" id="1163406"/>
    <lineage>
        <taxon>Eukaryota</taxon>
        <taxon>Fungi</taxon>
        <taxon>Dikarya</taxon>
        <taxon>Ascomycota</taxon>
        <taxon>Pezizomycotina</taxon>
        <taxon>Sordariomycetes</taxon>
        <taxon>Hypocreomycetidae</taxon>
        <taxon>Hypocreales</taxon>
        <taxon>Ophiocordycipitaceae</taxon>
        <taxon>Tolypocladium</taxon>
    </lineage>
</organism>
<accession>A0A0L0NJL7</accession>
<evidence type="ECO:0000313" key="3">
    <source>
        <dbReference type="EMBL" id="KND94229.1"/>
    </source>
</evidence>
<dbReference type="EMBL" id="LFRF01000002">
    <property type="protein sequence ID" value="KND94229.1"/>
    <property type="molecule type" value="Genomic_DNA"/>
</dbReference>
<proteinExistence type="predicted"/>
<dbReference type="Gene3D" id="3.40.50.2020">
    <property type="match status" value="1"/>
</dbReference>
<name>A0A0L0NJL7_TOLOC</name>
<dbReference type="OrthoDB" id="191723at2759"/>
<dbReference type="SUPFAM" id="SSF53271">
    <property type="entry name" value="PRTase-like"/>
    <property type="match status" value="1"/>
</dbReference>
<keyword evidence="1 3" id="KW-0808">Transferase</keyword>
<keyword evidence="2" id="KW-0315">Glutamine amidotransferase</keyword>
<keyword evidence="3" id="KW-0328">Glycosyltransferase</keyword>
<keyword evidence="4" id="KW-1185">Reference proteome</keyword>
<dbReference type="STRING" id="1163406.A0A0L0NJL7"/>
<sequence length="121" mass="13391">MESAFQGRVVCLVDDCSKYDDQGDCEEAGARRVIFASCAPPITHPHIYDIDLASPQEFIAQEETRHNNAKHIKADDVIYQDLEDLKAACTEASPPGRIKDSEVGVFCGKYNTKIWMVALGT</sequence>
<evidence type="ECO:0000256" key="2">
    <source>
        <dbReference type="ARBA" id="ARBA00022962"/>
    </source>
</evidence>
<dbReference type="PANTHER" id="PTHR11907">
    <property type="entry name" value="AMIDOPHOSPHORIBOSYLTRANSFERASE"/>
    <property type="match status" value="1"/>
</dbReference>
<dbReference type="InterPro" id="IPR029057">
    <property type="entry name" value="PRTase-like"/>
</dbReference>
<reference evidence="3 4" key="1">
    <citation type="journal article" date="2015" name="BMC Genomics">
        <title>The genome of the truffle-parasite Tolypocladium ophioglossoides and the evolution of antifungal peptaibiotics.</title>
        <authorList>
            <person name="Quandt C.A."/>
            <person name="Bushley K.E."/>
            <person name="Spatafora J.W."/>
        </authorList>
    </citation>
    <scope>NUCLEOTIDE SEQUENCE [LARGE SCALE GENOMIC DNA]</scope>
    <source>
        <strain evidence="3 4">CBS 100239</strain>
    </source>
</reference>
<evidence type="ECO:0000256" key="1">
    <source>
        <dbReference type="ARBA" id="ARBA00022679"/>
    </source>
</evidence>
<dbReference type="Proteomes" id="UP000036947">
    <property type="component" value="Unassembled WGS sequence"/>
</dbReference>
<gene>
    <name evidence="3" type="ORF">TOPH_01054</name>
</gene>
<dbReference type="GO" id="GO:0016757">
    <property type="term" value="F:glycosyltransferase activity"/>
    <property type="evidence" value="ECO:0007669"/>
    <property type="project" value="UniProtKB-KW"/>
</dbReference>
<comment type="caution">
    <text evidence="3">The sequence shown here is derived from an EMBL/GenBank/DDBJ whole genome shotgun (WGS) entry which is preliminary data.</text>
</comment>
<protein>
    <submittedName>
        <fullName evidence="3">Amidophosphoribosyltransferase</fullName>
    </submittedName>
</protein>
<evidence type="ECO:0000313" key="4">
    <source>
        <dbReference type="Proteomes" id="UP000036947"/>
    </source>
</evidence>
<dbReference type="AlphaFoldDB" id="A0A0L0NJL7"/>